<dbReference type="CDD" id="cd06225">
    <property type="entry name" value="HAMP"/>
    <property type="match status" value="1"/>
</dbReference>
<sequence>MIRDQARNGSNILIGLVLVAVAISTFVILQIRYGGPIYQKYALENELLADILPPPAYVVEPYLEATLAMEHPDQVEAKAKALAQLRKDYETRKTYWQTTTLPADQFAILKDSQVAADKFWAALEQRYLPAIRSGNLEEARRIHEAELAPAYSAQHDAILQLVEKSNNYVAAEHGHDDLVVTFSLVAVGVLMSALVGAVVLARRLIARRVVEPLAQTAHAMRHMADGDYASAIEGLDRQDEIGVMAQAMEVFRSNGVAKQQAEAAQKQVVAALTTGLSKLAAQDLEYRINEQFPQDYEVLRLDYNRALESLMEAIGTVRVGTGSLSRTIEELRVAADDLARRNEMQMNSLDATSNSIAAVAETVQTAASSASNVRESSQEAHRQASEGGAVVERAIAAMDAIEQSSQEIGQIVNVIDGIAFQTNLLALNAGVEAARAGDAGKGFAVVANEVRALAQRSADAARDIKALIGNSTAQVAMGVELVGETGGKLRDIVAQVADITGLIEEIASSAHNQAANIDHVRNSMREMEVMTQQNAAMVEQSTAATRSLSDEANKLSDMVSSFRTRKRNVRPDYVANPASVRRSTAVDNPVDYGAADFAEEVALPSFRARKAPAVAAKPAPRPAPVAVGNNALAMDEWSDF</sequence>
<proteinExistence type="inferred from homology"/>
<dbReference type="RefSeq" id="WP_127710424.1">
    <property type="nucleotide sequence ID" value="NZ_SACO01000011.1"/>
</dbReference>
<evidence type="ECO:0000256" key="3">
    <source>
        <dbReference type="PROSITE-ProRule" id="PRU00284"/>
    </source>
</evidence>
<evidence type="ECO:0000256" key="2">
    <source>
        <dbReference type="ARBA" id="ARBA00029447"/>
    </source>
</evidence>
<dbReference type="PROSITE" id="PS50111">
    <property type="entry name" value="CHEMOTAXIS_TRANSDUC_2"/>
    <property type="match status" value="1"/>
</dbReference>
<feature type="transmembrane region" description="Helical" evidence="4">
    <location>
        <begin position="12"/>
        <end position="33"/>
    </location>
</feature>
<protein>
    <submittedName>
        <fullName evidence="7">Methyl-accepting chemotaxis protein</fullName>
    </submittedName>
</protein>
<evidence type="ECO:0000259" key="6">
    <source>
        <dbReference type="PROSITE" id="PS50885"/>
    </source>
</evidence>
<comment type="similarity">
    <text evidence="2">Belongs to the methyl-accepting chemotaxis (MCP) protein family.</text>
</comment>
<feature type="transmembrane region" description="Helical" evidence="4">
    <location>
        <begin position="178"/>
        <end position="201"/>
    </location>
</feature>
<keyword evidence="3" id="KW-0807">Transducer</keyword>
<dbReference type="GO" id="GO:0004888">
    <property type="term" value="F:transmembrane signaling receptor activity"/>
    <property type="evidence" value="ECO:0007669"/>
    <property type="project" value="InterPro"/>
</dbReference>
<evidence type="ECO:0000259" key="5">
    <source>
        <dbReference type="PROSITE" id="PS50111"/>
    </source>
</evidence>
<keyword evidence="4" id="KW-0812">Transmembrane</keyword>
<dbReference type="GO" id="GO:0016020">
    <property type="term" value="C:membrane"/>
    <property type="evidence" value="ECO:0007669"/>
    <property type="project" value="InterPro"/>
</dbReference>
<dbReference type="PRINTS" id="PR00260">
    <property type="entry name" value="CHEMTRNSDUCR"/>
</dbReference>
<feature type="domain" description="Methyl-accepting transducer" evidence="5">
    <location>
        <begin position="320"/>
        <end position="549"/>
    </location>
</feature>
<dbReference type="Gene3D" id="1.10.287.950">
    <property type="entry name" value="Methyl-accepting chemotaxis protein"/>
    <property type="match status" value="1"/>
</dbReference>
<dbReference type="Proteomes" id="UP000282837">
    <property type="component" value="Unassembled WGS sequence"/>
</dbReference>
<dbReference type="SMART" id="SM00283">
    <property type="entry name" value="MA"/>
    <property type="match status" value="1"/>
</dbReference>
<dbReference type="GO" id="GO:0006935">
    <property type="term" value="P:chemotaxis"/>
    <property type="evidence" value="ECO:0007669"/>
    <property type="project" value="UniProtKB-KW"/>
</dbReference>
<dbReference type="InterPro" id="IPR051310">
    <property type="entry name" value="MCP_chemotaxis"/>
</dbReference>
<dbReference type="CDD" id="cd11386">
    <property type="entry name" value="MCP_signal"/>
    <property type="match status" value="1"/>
</dbReference>
<feature type="domain" description="HAMP" evidence="6">
    <location>
        <begin position="263"/>
        <end position="315"/>
    </location>
</feature>
<comment type="caution">
    <text evidence="7">The sequence shown here is derived from an EMBL/GenBank/DDBJ whole genome shotgun (WGS) entry which is preliminary data.</text>
</comment>
<dbReference type="PROSITE" id="PS50885">
    <property type="entry name" value="HAMP"/>
    <property type="match status" value="2"/>
</dbReference>
<evidence type="ECO:0000256" key="1">
    <source>
        <dbReference type="ARBA" id="ARBA00022500"/>
    </source>
</evidence>
<dbReference type="SMART" id="SM00304">
    <property type="entry name" value="HAMP"/>
    <property type="match status" value="2"/>
</dbReference>
<dbReference type="SUPFAM" id="SSF158472">
    <property type="entry name" value="HAMP domain-like"/>
    <property type="match status" value="1"/>
</dbReference>
<dbReference type="Pfam" id="PF00015">
    <property type="entry name" value="MCPsignal"/>
    <property type="match status" value="1"/>
</dbReference>
<dbReference type="EMBL" id="SACO01000011">
    <property type="protein sequence ID" value="RVU03888.1"/>
    <property type="molecule type" value="Genomic_DNA"/>
</dbReference>
<keyword evidence="8" id="KW-1185">Reference proteome</keyword>
<dbReference type="OrthoDB" id="5292010at2"/>
<accession>A0A437N1T9</accession>
<evidence type="ECO:0000313" key="7">
    <source>
        <dbReference type="EMBL" id="RVU03888.1"/>
    </source>
</evidence>
<keyword evidence="1" id="KW-0145">Chemotaxis</keyword>
<gene>
    <name evidence="7" type="ORF">EOE18_13585</name>
</gene>
<dbReference type="SUPFAM" id="SSF58104">
    <property type="entry name" value="Methyl-accepting chemotaxis protein (MCP) signaling domain"/>
    <property type="match status" value="1"/>
</dbReference>
<dbReference type="PANTHER" id="PTHR43531:SF11">
    <property type="entry name" value="METHYL-ACCEPTING CHEMOTAXIS PROTEIN 3"/>
    <property type="match status" value="1"/>
</dbReference>
<dbReference type="InterPro" id="IPR004089">
    <property type="entry name" value="MCPsignal_dom"/>
</dbReference>
<feature type="domain" description="HAMP" evidence="6">
    <location>
        <begin position="207"/>
        <end position="260"/>
    </location>
</feature>
<dbReference type="InterPro" id="IPR003660">
    <property type="entry name" value="HAMP_dom"/>
</dbReference>
<dbReference type="Pfam" id="PF00672">
    <property type="entry name" value="HAMP"/>
    <property type="match status" value="1"/>
</dbReference>
<dbReference type="PANTHER" id="PTHR43531">
    <property type="entry name" value="PROTEIN ICFG"/>
    <property type="match status" value="1"/>
</dbReference>
<evidence type="ECO:0000256" key="4">
    <source>
        <dbReference type="SAM" id="Phobius"/>
    </source>
</evidence>
<reference evidence="7 8" key="1">
    <citation type="submission" date="2019-01" db="EMBL/GenBank/DDBJ databases">
        <authorList>
            <person name="Chen W.-M."/>
        </authorList>
    </citation>
    <scope>NUCLEOTIDE SEQUENCE [LARGE SCALE GENOMIC DNA]</scope>
    <source>
        <strain evidence="7 8">FSY-9</strain>
    </source>
</reference>
<dbReference type="Gene3D" id="6.10.340.10">
    <property type="match status" value="1"/>
</dbReference>
<organism evidence="7 8">
    <name type="scientific">Novosphingobium umbonatum</name>
    <dbReference type="NCBI Taxonomy" id="1908524"/>
    <lineage>
        <taxon>Bacteria</taxon>
        <taxon>Pseudomonadati</taxon>
        <taxon>Pseudomonadota</taxon>
        <taxon>Alphaproteobacteria</taxon>
        <taxon>Sphingomonadales</taxon>
        <taxon>Sphingomonadaceae</taxon>
        <taxon>Novosphingobium</taxon>
    </lineage>
</organism>
<dbReference type="GO" id="GO:0007165">
    <property type="term" value="P:signal transduction"/>
    <property type="evidence" value="ECO:0007669"/>
    <property type="project" value="UniProtKB-KW"/>
</dbReference>
<keyword evidence="4" id="KW-1133">Transmembrane helix</keyword>
<dbReference type="AlphaFoldDB" id="A0A437N1T9"/>
<evidence type="ECO:0000313" key="8">
    <source>
        <dbReference type="Proteomes" id="UP000282837"/>
    </source>
</evidence>
<keyword evidence="4" id="KW-0472">Membrane</keyword>
<dbReference type="InterPro" id="IPR004090">
    <property type="entry name" value="Chemotax_Me-accpt_rcpt"/>
</dbReference>
<name>A0A437N1T9_9SPHN</name>